<dbReference type="InterPro" id="IPR002223">
    <property type="entry name" value="Kunitz_BPTI"/>
</dbReference>
<name>A0A131YTY8_RHIAP</name>
<dbReference type="PROSITE" id="PS00280">
    <property type="entry name" value="BPTI_KUNITZ_1"/>
    <property type="match status" value="1"/>
</dbReference>
<organism evidence="6">
    <name type="scientific">Rhipicephalus appendiculatus</name>
    <name type="common">Brown ear tick</name>
    <dbReference type="NCBI Taxonomy" id="34631"/>
    <lineage>
        <taxon>Eukaryota</taxon>
        <taxon>Metazoa</taxon>
        <taxon>Ecdysozoa</taxon>
        <taxon>Arthropoda</taxon>
        <taxon>Chelicerata</taxon>
        <taxon>Arachnida</taxon>
        <taxon>Acari</taxon>
        <taxon>Parasitiformes</taxon>
        <taxon>Ixodida</taxon>
        <taxon>Ixodoidea</taxon>
        <taxon>Ixodidae</taxon>
        <taxon>Rhipicephalinae</taxon>
        <taxon>Rhipicephalus</taxon>
        <taxon>Rhipicephalus</taxon>
    </lineage>
</organism>
<feature type="domain" description="BPTI/Kunitz inhibitor" evidence="5">
    <location>
        <begin position="41"/>
        <end position="92"/>
    </location>
</feature>
<dbReference type="Gene3D" id="4.10.410.10">
    <property type="entry name" value="Pancreatic trypsin inhibitor Kunitz domain"/>
    <property type="match status" value="1"/>
</dbReference>
<keyword evidence="4" id="KW-0812">Transmembrane</keyword>
<dbReference type="EMBL" id="GEDV01006562">
    <property type="protein sequence ID" value="JAP81995.1"/>
    <property type="molecule type" value="Transcribed_RNA"/>
</dbReference>
<keyword evidence="4" id="KW-1133">Transmembrane helix</keyword>
<dbReference type="InterPro" id="IPR020901">
    <property type="entry name" value="Prtase_inh_Kunz-CS"/>
</dbReference>
<dbReference type="Pfam" id="PF00014">
    <property type="entry name" value="Kunitz_BPTI"/>
    <property type="match status" value="1"/>
</dbReference>
<dbReference type="PANTHER" id="PTHR10083:SF374">
    <property type="entry name" value="BPTI_KUNITZ INHIBITOR DOMAIN-CONTAINING PROTEIN"/>
    <property type="match status" value="1"/>
</dbReference>
<evidence type="ECO:0000256" key="4">
    <source>
        <dbReference type="SAM" id="Phobius"/>
    </source>
</evidence>
<dbReference type="InterPro" id="IPR036880">
    <property type="entry name" value="Kunitz_BPTI_sf"/>
</dbReference>
<dbReference type="SUPFAM" id="SSF57362">
    <property type="entry name" value="BPTI-like"/>
    <property type="match status" value="1"/>
</dbReference>
<dbReference type="PANTHER" id="PTHR10083">
    <property type="entry name" value="KUNITZ-TYPE PROTEASE INHIBITOR-RELATED"/>
    <property type="match status" value="1"/>
</dbReference>
<reference evidence="6" key="1">
    <citation type="journal article" date="2016" name="Ticks Tick Borne Dis.">
        <title>De novo assembly and annotation of the salivary gland transcriptome of Rhipicephalus appendiculatus male and female ticks during blood feeding.</title>
        <authorList>
            <person name="de Castro M.H."/>
            <person name="de Klerk D."/>
            <person name="Pienaar R."/>
            <person name="Latif A.A."/>
            <person name="Rees D.J."/>
            <person name="Mans B.J."/>
        </authorList>
    </citation>
    <scope>NUCLEOTIDE SEQUENCE</scope>
    <source>
        <tissue evidence="6">Salivary glands</tissue>
    </source>
</reference>
<sequence length="103" mass="11358">MSAVYALYNLPSTMITVWLSPILLSFVLATTEARCTRSPECLEDGPVKGSCKASIHSWYYNSASGKCTEFIYGGCEGTRNNFGSCIDCKRKCCAKIVCEKLKH</sequence>
<feature type="transmembrane region" description="Helical" evidence="4">
    <location>
        <begin position="6"/>
        <end position="29"/>
    </location>
</feature>
<dbReference type="CDD" id="cd00109">
    <property type="entry name" value="Kunitz-type"/>
    <property type="match status" value="1"/>
</dbReference>
<accession>A0A131YTY8</accession>
<keyword evidence="2" id="KW-0722">Serine protease inhibitor</keyword>
<keyword evidence="1" id="KW-0646">Protease inhibitor</keyword>
<evidence type="ECO:0000259" key="5">
    <source>
        <dbReference type="PROSITE" id="PS50279"/>
    </source>
</evidence>
<dbReference type="PROSITE" id="PS50279">
    <property type="entry name" value="BPTI_KUNITZ_2"/>
    <property type="match status" value="1"/>
</dbReference>
<dbReference type="SMART" id="SM00131">
    <property type="entry name" value="KU"/>
    <property type="match status" value="1"/>
</dbReference>
<keyword evidence="4" id="KW-0472">Membrane</keyword>
<proteinExistence type="predicted"/>
<protein>
    <submittedName>
        <fullName evidence="6">Pancreatic trypsin inhibitor</fullName>
    </submittedName>
</protein>
<dbReference type="GO" id="GO:0005615">
    <property type="term" value="C:extracellular space"/>
    <property type="evidence" value="ECO:0007669"/>
    <property type="project" value="TreeGrafter"/>
</dbReference>
<dbReference type="AlphaFoldDB" id="A0A131YTY8"/>
<dbReference type="InterPro" id="IPR050098">
    <property type="entry name" value="TFPI/VKTCI-like"/>
</dbReference>
<evidence type="ECO:0000256" key="3">
    <source>
        <dbReference type="ARBA" id="ARBA00023157"/>
    </source>
</evidence>
<evidence type="ECO:0000313" key="6">
    <source>
        <dbReference type="EMBL" id="JAP81995.1"/>
    </source>
</evidence>
<evidence type="ECO:0000256" key="1">
    <source>
        <dbReference type="ARBA" id="ARBA00022690"/>
    </source>
</evidence>
<keyword evidence="3" id="KW-1015">Disulfide bond</keyword>
<evidence type="ECO:0000256" key="2">
    <source>
        <dbReference type="ARBA" id="ARBA00022900"/>
    </source>
</evidence>
<dbReference type="GO" id="GO:0004867">
    <property type="term" value="F:serine-type endopeptidase inhibitor activity"/>
    <property type="evidence" value="ECO:0007669"/>
    <property type="project" value="UniProtKB-KW"/>
</dbReference>